<name>A0A7W0DT35_9ACTN</name>
<dbReference type="GO" id="GO:0003824">
    <property type="term" value="F:catalytic activity"/>
    <property type="evidence" value="ECO:0007669"/>
    <property type="project" value="InterPro"/>
</dbReference>
<proteinExistence type="predicted"/>
<dbReference type="InterPro" id="IPR035994">
    <property type="entry name" value="Nucleoside_phosphorylase_sf"/>
</dbReference>
<sequence>MAILEGHYGHARVAIMTIIEEEFKAVQREFQALYEIEDTGIYSPVAGEGGMEENGPVIHPFVVARANDRATDPAGELPRDLYEYFSPEIFVLVGIAGGVQREKVKRWKRDGTKEMEPKGPRPGDVVVAKFIHFYDYAKNVPSGRRLRYFAIDHPCSDLIARHARTVGRGDLWKQAGGVKRPKRGTSTFWDEEIVVTNQLAGNPGSREQIDMLATFDNAMAVEMESIGIARELHHLRKTVHYDPLWMCIRGISDTVPAERPTIGGKDNTAERERWKNYAAAVAASFARSVIERILKYPRPGVEGDSGAPRWTFS</sequence>
<protein>
    <recommendedName>
        <fullName evidence="3">Nucleoside phosphorylase domain-containing protein</fullName>
    </recommendedName>
</protein>
<gene>
    <name evidence="1" type="ORF">H1D24_32350</name>
</gene>
<reference evidence="1 2" key="1">
    <citation type="submission" date="2020-07" db="EMBL/GenBank/DDBJ databases">
        <title>Streptomyces isolated from Indian soil.</title>
        <authorList>
            <person name="Mandal S."/>
            <person name="Maiti P.K."/>
        </authorList>
    </citation>
    <scope>NUCLEOTIDE SEQUENCE [LARGE SCALE GENOMIC DNA]</scope>
    <source>
        <strain evidence="1 2">PSKA28</strain>
    </source>
</reference>
<evidence type="ECO:0000313" key="1">
    <source>
        <dbReference type="EMBL" id="MBA2950355.1"/>
    </source>
</evidence>
<organism evidence="1 2">
    <name type="scientific">Streptomyces himalayensis subsp. himalayensis</name>
    <dbReference type="NCBI Taxonomy" id="2756131"/>
    <lineage>
        <taxon>Bacteria</taxon>
        <taxon>Bacillati</taxon>
        <taxon>Actinomycetota</taxon>
        <taxon>Actinomycetes</taxon>
        <taxon>Kitasatosporales</taxon>
        <taxon>Streptomycetaceae</taxon>
        <taxon>Streptomyces</taxon>
        <taxon>Streptomyces himalayensis</taxon>
    </lineage>
</organism>
<dbReference type="GO" id="GO:0009116">
    <property type="term" value="P:nucleoside metabolic process"/>
    <property type="evidence" value="ECO:0007669"/>
    <property type="project" value="InterPro"/>
</dbReference>
<dbReference type="RefSeq" id="WP_181661285.1">
    <property type="nucleotide sequence ID" value="NZ_JACEHE010000027.1"/>
</dbReference>
<evidence type="ECO:0000313" key="2">
    <source>
        <dbReference type="Proteomes" id="UP000545761"/>
    </source>
</evidence>
<dbReference type="Gene3D" id="3.40.50.1580">
    <property type="entry name" value="Nucleoside phosphorylase domain"/>
    <property type="match status" value="1"/>
</dbReference>
<accession>A0A7W0DT35</accession>
<dbReference type="EMBL" id="JACEHE010000027">
    <property type="protein sequence ID" value="MBA2950355.1"/>
    <property type="molecule type" value="Genomic_DNA"/>
</dbReference>
<dbReference type="Proteomes" id="UP000545761">
    <property type="component" value="Unassembled WGS sequence"/>
</dbReference>
<dbReference type="AlphaFoldDB" id="A0A7W0DT35"/>
<evidence type="ECO:0008006" key="3">
    <source>
        <dbReference type="Google" id="ProtNLM"/>
    </source>
</evidence>
<comment type="caution">
    <text evidence="1">The sequence shown here is derived from an EMBL/GenBank/DDBJ whole genome shotgun (WGS) entry which is preliminary data.</text>
</comment>
<dbReference type="SUPFAM" id="SSF53167">
    <property type="entry name" value="Purine and uridine phosphorylases"/>
    <property type="match status" value="1"/>
</dbReference>